<dbReference type="EMBL" id="BAABRU010000003">
    <property type="protein sequence ID" value="GAA5527034.1"/>
    <property type="molecule type" value="Genomic_DNA"/>
</dbReference>
<keyword evidence="3" id="KW-1185">Reference proteome</keyword>
<comment type="caution">
    <text evidence="2">The sequence shown here is derived from an EMBL/GenBank/DDBJ whole genome shotgun (WGS) entry which is preliminary data.</text>
</comment>
<evidence type="ECO:0000256" key="1">
    <source>
        <dbReference type="SAM" id="MobiDB-lite"/>
    </source>
</evidence>
<feature type="compositionally biased region" description="Low complexity" evidence="1">
    <location>
        <begin position="677"/>
        <end position="702"/>
    </location>
</feature>
<dbReference type="Proteomes" id="UP001428290">
    <property type="component" value="Unassembled WGS sequence"/>
</dbReference>
<accession>A0ABP9WVB5</accession>
<evidence type="ECO:0000313" key="3">
    <source>
        <dbReference type="Proteomes" id="UP001428290"/>
    </source>
</evidence>
<organism evidence="2 3">
    <name type="scientific">Herpetosiphon gulosus</name>
    <dbReference type="NCBI Taxonomy" id="1973496"/>
    <lineage>
        <taxon>Bacteria</taxon>
        <taxon>Bacillati</taxon>
        <taxon>Chloroflexota</taxon>
        <taxon>Chloroflexia</taxon>
        <taxon>Herpetosiphonales</taxon>
        <taxon>Herpetosiphonaceae</taxon>
        <taxon>Herpetosiphon</taxon>
    </lineage>
</organism>
<evidence type="ECO:0000313" key="2">
    <source>
        <dbReference type="EMBL" id="GAA5527034.1"/>
    </source>
</evidence>
<sequence>MRSTIQLLIGLSLIGLLSLSTHLGVDAHQVPIAGVWDAALGQSLQQPATISSLTLDHNGDLYVLGDFHYVNGLEINGMTKWDGVNWANFNLHSDDINKIRAVTTYSNTLYVAGRFATIQDQEANNIAFWDGNGFQPLGLGILGTLEQAAAEPVVHSLHVSSDTLYIGGNFSSFNGGEAYGIAQWNGAGIAQSVEFNNTVSSFISTPEGVIAAGTFWTVDFQPAQLARREHDQWVPINFGWPNMTLQAYTINNTPYLVTRSRYTPYPSQLYRWQNSQLQLIGETHPGSIDTLVGFDNTFYMQSSNQLWRLNQNQWVQAQLPFEISKLTALTSDGETLYLAGDLLVDGQPNQLVAWDGLTVQSLGSFVGSQNVQSIAGDFGQPMIATKPVTATDSSAIQRWNGSQWDLLASGDPTISQALLHTINQQAYVLLNHPRALASAAPVSNIWHWNNGNWQSGILSTSTRIKWHRSGQQLFTYLAPLESNLPITGVVEFDGQTLTQRLASGLVSAYDDQLFVHHNQLYKINVSPWMWHHDLYIYQWNGTDWQALPSLILNKIDHQFATWNNQLYMANTNGTLYRFDHAMQPIEIAQFDGPITAMQGLAGAGLYIGGDFMQVNGVTTGRIARFDGNNFNGLGQYPNGAIRKLAVDYTHLYAVGDFTKVGQIDSLGIAVFSFATPESTPTPTNTPTPTSTPTATNTPIATISPPPATSYRIYLPLAWAQVEE</sequence>
<feature type="region of interest" description="Disordered" evidence="1">
    <location>
        <begin position="677"/>
        <end position="703"/>
    </location>
</feature>
<name>A0ABP9WVB5_9CHLR</name>
<proteinExistence type="predicted"/>
<protein>
    <submittedName>
        <fullName evidence="2">Uncharacterized protein</fullName>
    </submittedName>
</protein>
<dbReference type="RefSeq" id="WP_345720671.1">
    <property type="nucleotide sequence ID" value="NZ_BAABRU010000003.1"/>
</dbReference>
<reference evidence="2 3" key="1">
    <citation type="submission" date="2024-02" db="EMBL/GenBank/DDBJ databases">
        <title>Herpetosiphon gulosus NBRC 112829.</title>
        <authorList>
            <person name="Ichikawa N."/>
            <person name="Katano-Makiyama Y."/>
            <person name="Hidaka K."/>
        </authorList>
    </citation>
    <scope>NUCLEOTIDE SEQUENCE [LARGE SCALE GENOMIC DNA]</scope>
    <source>
        <strain evidence="2 3">NBRC 112829</strain>
    </source>
</reference>
<gene>
    <name evidence="2" type="ORF">Hgul01_00816</name>
</gene>